<evidence type="ECO:0000313" key="3">
    <source>
        <dbReference type="Proteomes" id="UP000607653"/>
    </source>
</evidence>
<reference evidence="2 3" key="1">
    <citation type="journal article" date="2020" name="Mol. Biol. Evol.">
        <title>Distinct Expression and Methylation Patterns for Genes with Different Fates following a Single Whole-Genome Duplication in Flowering Plants.</title>
        <authorList>
            <person name="Shi T."/>
            <person name="Rahmani R.S."/>
            <person name="Gugger P.F."/>
            <person name="Wang M."/>
            <person name="Li H."/>
            <person name="Zhang Y."/>
            <person name="Li Z."/>
            <person name="Wang Q."/>
            <person name="Van de Peer Y."/>
            <person name="Marchal K."/>
            <person name="Chen J."/>
        </authorList>
    </citation>
    <scope>NUCLEOTIDE SEQUENCE [LARGE SCALE GENOMIC DNA]</scope>
    <source>
        <tissue evidence="2">Leaf</tissue>
    </source>
</reference>
<dbReference type="EMBL" id="DUZY01000008">
    <property type="protein sequence ID" value="DAD46480.1"/>
    <property type="molecule type" value="Genomic_DNA"/>
</dbReference>
<feature type="domain" description="Reverse transcriptase zinc-binding" evidence="1">
    <location>
        <begin position="104"/>
        <end position="158"/>
    </location>
</feature>
<dbReference type="AlphaFoldDB" id="A0A822ZPS2"/>
<name>A0A822ZPS2_NELNU</name>
<gene>
    <name evidence="2" type="ORF">HUJ06_016417</name>
</gene>
<keyword evidence="3" id="KW-1185">Reference proteome</keyword>
<dbReference type="Pfam" id="PF13966">
    <property type="entry name" value="zf-RVT"/>
    <property type="match status" value="1"/>
</dbReference>
<proteinExistence type="predicted"/>
<dbReference type="InterPro" id="IPR026960">
    <property type="entry name" value="RVT-Znf"/>
</dbReference>
<organism evidence="2 3">
    <name type="scientific">Nelumbo nucifera</name>
    <name type="common">Sacred lotus</name>
    <dbReference type="NCBI Taxonomy" id="4432"/>
    <lineage>
        <taxon>Eukaryota</taxon>
        <taxon>Viridiplantae</taxon>
        <taxon>Streptophyta</taxon>
        <taxon>Embryophyta</taxon>
        <taxon>Tracheophyta</taxon>
        <taxon>Spermatophyta</taxon>
        <taxon>Magnoliopsida</taxon>
        <taxon>Proteales</taxon>
        <taxon>Nelumbonaceae</taxon>
        <taxon>Nelumbo</taxon>
    </lineage>
</organism>
<comment type="caution">
    <text evidence="2">The sequence shown here is derived from an EMBL/GenBank/DDBJ whole genome shotgun (WGS) entry which is preliminary data.</text>
</comment>
<accession>A0A822ZPS2</accession>
<protein>
    <recommendedName>
        <fullName evidence="1">Reverse transcriptase zinc-binding domain-containing protein</fullName>
    </recommendedName>
</protein>
<evidence type="ECO:0000313" key="2">
    <source>
        <dbReference type="EMBL" id="DAD46480.1"/>
    </source>
</evidence>
<dbReference type="Proteomes" id="UP000607653">
    <property type="component" value="Unassembled WGS sequence"/>
</dbReference>
<sequence length="159" mass="18401">MLLKLYLKGRVISERPANCTVNRVSDLILLNPQRWNITALRHLFSLEEVVVIKKIPIGLHESDDRLKWKFCKDGEYSVKSGYYVAKLSSQRPSHAESSNRNNKYPQMPPAEWKKVWNSKSPPKIKIFLWRAISNALAVHQLLAKKGMRIFVLCPRCGEE</sequence>
<evidence type="ECO:0000259" key="1">
    <source>
        <dbReference type="Pfam" id="PF13966"/>
    </source>
</evidence>